<comment type="caution">
    <text evidence="2">The sequence shown here is derived from an EMBL/GenBank/DDBJ whole genome shotgun (WGS) entry which is preliminary data.</text>
</comment>
<evidence type="ECO:0000313" key="2">
    <source>
        <dbReference type="EMBL" id="GAA4724660.1"/>
    </source>
</evidence>
<sequence>MVGLVLVLASVALGSVVVSSADDRTPVWAARGPLVPGKPLTDDDLVRVDVQLGSRASRYLPVGTGLAPGRFVVREVGEGELVPRVAVGTREQVGVQPLVLSVDAGSVAALTVGSRVDVYVNPTDPSATGAAKFTGPELALTGVSVAGLPRTSGGLSGGAGGDRPVQVMAPSSRIREIIGQVDAGARVTLVAVPGGTSEGDQ</sequence>
<gene>
    <name evidence="2" type="ORF">GCM10025782_23410</name>
</gene>
<name>A0ABP8YAB2_9MICO</name>
<evidence type="ECO:0008006" key="4">
    <source>
        <dbReference type="Google" id="ProtNLM"/>
    </source>
</evidence>
<dbReference type="EMBL" id="BAABLO010000011">
    <property type="protein sequence ID" value="GAA4724660.1"/>
    <property type="molecule type" value="Genomic_DNA"/>
</dbReference>
<organism evidence="2 3">
    <name type="scientific">Pedococcus ginsenosidimutans</name>
    <dbReference type="NCBI Taxonomy" id="490570"/>
    <lineage>
        <taxon>Bacteria</taxon>
        <taxon>Bacillati</taxon>
        <taxon>Actinomycetota</taxon>
        <taxon>Actinomycetes</taxon>
        <taxon>Micrococcales</taxon>
        <taxon>Intrasporangiaceae</taxon>
        <taxon>Pedococcus</taxon>
    </lineage>
</organism>
<accession>A0ABP8YAB2</accession>
<proteinExistence type="predicted"/>
<feature type="signal peptide" evidence="1">
    <location>
        <begin position="1"/>
        <end position="21"/>
    </location>
</feature>
<dbReference type="Proteomes" id="UP001500556">
    <property type="component" value="Unassembled WGS sequence"/>
</dbReference>
<protein>
    <recommendedName>
        <fullName evidence="4">SAF domain-containing protein</fullName>
    </recommendedName>
</protein>
<evidence type="ECO:0000313" key="3">
    <source>
        <dbReference type="Proteomes" id="UP001500556"/>
    </source>
</evidence>
<keyword evidence="3" id="KW-1185">Reference proteome</keyword>
<feature type="chain" id="PRO_5045274942" description="SAF domain-containing protein" evidence="1">
    <location>
        <begin position="22"/>
        <end position="201"/>
    </location>
</feature>
<keyword evidence="1" id="KW-0732">Signal</keyword>
<reference evidence="3" key="1">
    <citation type="journal article" date="2019" name="Int. J. Syst. Evol. Microbiol.">
        <title>The Global Catalogue of Microorganisms (GCM) 10K type strain sequencing project: providing services to taxonomists for standard genome sequencing and annotation.</title>
        <authorList>
            <consortium name="The Broad Institute Genomics Platform"/>
            <consortium name="The Broad Institute Genome Sequencing Center for Infectious Disease"/>
            <person name="Wu L."/>
            <person name="Ma J."/>
        </authorList>
    </citation>
    <scope>NUCLEOTIDE SEQUENCE [LARGE SCALE GENOMIC DNA]</scope>
    <source>
        <strain evidence="3">JCM 18961</strain>
    </source>
</reference>
<evidence type="ECO:0000256" key="1">
    <source>
        <dbReference type="SAM" id="SignalP"/>
    </source>
</evidence>